<dbReference type="AlphaFoldDB" id="A0A7D9IS31"/>
<dbReference type="OrthoDB" id="6013404at2759"/>
<keyword evidence="2" id="KW-1185">Reference proteome</keyword>
<organism evidence="1 2">
    <name type="scientific">Paramuricea clavata</name>
    <name type="common">Red gorgonian</name>
    <name type="synonym">Violescent sea-whip</name>
    <dbReference type="NCBI Taxonomy" id="317549"/>
    <lineage>
        <taxon>Eukaryota</taxon>
        <taxon>Metazoa</taxon>
        <taxon>Cnidaria</taxon>
        <taxon>Anthozoa</taxon>
        <taxon>Octocorallia</taxon>
        <taxon>Malacalcyonacea</taxon>
        <taxon>Plexauridae</taxon>
        <taxon>Paramuricea</taxon>
    </lineage>
</organism>
<feature type="non-terminal residue" evidence="1">
    <location>
        <position position="1"/>
    </location>
</feature>
<comment type="caution">
    <text evidence="1">The sequence shown here is derived from an EMBL/GenBank/DDBJ whole genome shotgun (WGS) entry which is preliminary data.</text>
</comment>
<proteinExistence type="predicted"/>
<protein>
    <submittedName>
        <fullName evidence="1">Uncharacterized protein</fullName>
    </submittedName>
</protein>
<gene>
    <name evidence="1" type="ORF">PACLA_8A029822</name>
</gene>
<evidence type="ECO:0000313" key="2">
    <source>
        <dbReference type="Proteomes" id="UP001152795"/>
    </source>
</evidence>
<name>A0A7D9IS31_PARCT</name>
<reference evidence="1" key="1">
    <citation type="submission" date="2020-04" db="EMBL/GenBank/DDBJ databases">
        <authorList>
            <person name="Alioto T."/>
            <person name="Alioto T."/>
            <person name="Gomez Garrido J."/>
        </authorList>
    </citation>
    <scope>NUCLEOTIDE SEQUENCE</scope>
    <source>
        <strain evidence="1">A484AB</strain>
    </source>
</reference>
<accession>A0A7D9IS31</accession>
<dbReference type="EMBL" id="CACRXK020009521">
    <property type="protein sequence ID" value="CAB4017380.1"/>
    <property type="molecule type" value="Genomic_DNA"/>
</dbReference>
<sequence>SRRTTIQYNVSTFSQLFRDRYASVFLEKPITGKEYRLLVERIKSAIPCFNELHDDEIRIAYKDVHSGCFINIHANVDEQFHLTDTFNNVFTVGAYDRINLKVCRSDSPLLITVIRKKSLIRDDLKEPTFCSSVNNKVRPIAAFTENDDTSTSTSALPKQLNFTADLSEVQGWKENNRNNNPCYAPFARLILPVILSYAPTVTTLLKVSVR</sequence>
<dbReference type="Proteomes" id="UP001152795">
    <property type="component" value="Unassembled WGS sequence"/>
</dbReference>
<evidence type="ECO:0000313" key="1">
    <source>
        <dbReference type="EMBL" id="CAB4017380.1"/>
    </source>
</evidence>